<feature type="compositionally biased region" description="Low complexity" evidence="2">
    <location>
        <begin position="685"/>
        <end position="699"/>
    </location>
</feature>
<sequence length="1628" mass="173886">MPKAQAAGAPVGDAELAADVKAQLAQLGLGAGGAFNDAAFDDFAPEKAHKRIAKREKARKAKEDSSKQQPAERRQDAAAQADSRQQRQQQQQGGRQLQEQGGRHRDAREQQRQGHGGGREQQPAGRPQRRSWQGDGEEEEAAEQGPKIPNAKSILPKDEPAIWHEAAAALPTLPPAKAEASPDVVQQRRSQAERLLLMEEQAFEQSMERRSGADAKWLLQVRRGGTTADRVAAMSVLVQDGAIANLASLDSLLAMCSKRGGARAVVISAMDALKELFMSVLLPDRKLRYFEQQPLDKAEAGKEGERRLLYWLVEDGIKKRYATFVEALESCSRDSLEFIKDRAVKSLFELLSSKPEQEVRLLSALVNKLGDPDRKLASKVGYLLTKLLAEHPGMNVVVLREIERFMFRPGLQERARYYCVVYLNQMVLSHRQQQQGKAGQGSLARRLIDVYFTVFRMILDGKIGTAAQLNKAQQDKAADAAAKKKRGEAAKAKAADAARLEAEAASKADTSGEMDGRMLSALITGVRRAFPYVPAEEVEPLIEAHADALFRLVHARSFGVATQALLLLFQLMSSRSTVSDRFYRALYAAMSSSELHRSTKGPMFLSLLFKALKADVSSRRSAAFAKRLLQVAQESPPHFACGCLLMLSELLKARPALWASVLQAEEGDGDGLEYFKDAPDGDTEGGSAAADKAVAASGKQGKRKGAKAAGSKAAEAEAAVGGKRGGDSAAEEEAGESSEEEQEEEVEEEEEELAAAGGLDQEEEAGSGAAAIPGSGLAAAAAAAAKLRVQQAAAAAASRWPASSDAYDMNKREPLFCNADQSCLWELTSLASHVHPSVATMARTVLAGQSVMYDGDPLRDLTLSAFLEKFVQKKAKAATKGDSAMQPLAAQQAAAAAASGVPQQWAALAGAQALALKALADKDVRPDDLFFHKFYNLQAVRDKAQTKKKKPKADGDELLSDAESDDSDAADDFLAGEEEGGDEGIGADPDRHGMDYDYAELAAAMDSDSGDDDGGEAAEISGGSGGSDSEPVSGSGSGSDGEEGSEEEGGSGGRQLVASFSDMSGSEEEDEEGGSSSGEEGGLSDPEAGDSDSSDGEFEAQLAAGDLLSDDEADSGSSSSSEEEEDDDAAADAEVAALIRKHRIKALPAGATAASDEEEEALNPFELAEPSSSEDEEQQQQQKGGRQLRPGKQGKRAAAAEAAASSDVQYKQKQKKRKSDSASIFAAADDYEEAIERDLADAAGLDDGQQPEEEQAQQAGSRRASGGRGRGDVKRSSGGGGRGSGGKRPRRVRAPSSVINPRYQGKVSGQMGTVITKPQLEGNKDCDCVLEVLNEQLAEERSKQARQHKDMHGANWHTVSDEDISLPGPSSPAPAVPPQVMHTPKTIERQGPESSHAAPDLRWTKHTVQEAQRAACVKAAHPDKPRAGSWIELWRQAFQGSEEPTCYAAECTAAGKSGSHLWLVSSDQGQFNHEHCYIAPLCNTHSKSNRFKHPAGDFMLKSNVTLIRIVPHPTQVPGSRTCALDDSAAVSKIAVAGKVTEAPMKNLSIKPVAGRLVTASRPSIRPEIPDDPPSPQSPVCPVLLLPYAARPATIRTEVKSWTHKHTDLGCEVYPLRRTSQGRRPPVAL</sequence>
<evidence type="ECO:0000259" key="3">
    <source>
        <dbReference type="Pfam" id="PF03914"/>
    </source>
</evidence>
<feature type="compositionally biased region" description="Acidic residues" evidence="2">
    <location>
        <begin position="1121"/>
        <end position="1131"/>
    </location>
</feature>
<dbReference type="OrthoDB" id="28947at2759"/>
<keyword evidence="5" id="KW-1185">Reference proteome</keyword>
<comment type="caution">
    <text evidence="4">The sequence shown here is derived from an EMBL/GenBank/DDBJ whole genome shotgun (WGS) entry which is preliminary data.</text>
</comment>
<dbReference type="InterPro" id="IPR040155">
    <property type="entry name" value="CEBPZ/Mak21-like"/>
</dbReference>
<feature type="compositionally biased region" description="Basic and acidic residues" evidence="2">
    <location>
        <begin position="101"/>
        <end position="112"/>
    </location>
</feature>
<feature type="compositionally biased region" description="Acidic residues" evidence="2">
    <location>
        <begin position="1087"/>
        <end position="1098"/>
    </location>
</feature>
<dbReference type="InterPro" id="IPR016024">
    <property type="entry name" value="ARM-type_fold"/>
</dbReference>
<feature type="region of interest" description="Disordered" evidence="2">
    <location>
        <begin position="49"/>
        <end position="154"/>
    </location>
</feature>
<comment type="similarity">
    <text evidence="1">Belongs to the CBF/MAK21 family.</text>
</comment>
<reference evidence="4" key="1">
    <citation type="journal article" date="2019" name="Plant J.">
        <title>Chlorella vulgaris genome assembly and annotation reveals the molecular basis for metabolic acclimation to high light conditions.</title>
        <authorList>
            <person name="Cecchin M."/>
            <person name="Marcolungo L."/>
            <person name="Rossato M."/>
            <person name="Girolomoni L."/>
            <person name="Cosentino E."/>
            <person name="Cuine S."/>
            <person name="Li-Beisson Y."/>
            <person name="Delledonne M."/>
            <person name="Ballottari M."/>
        </authorList>
    </citation>
    <scope>NUCLEOTIDE SEQUENCE</scope>
    <source>
        <strain evidence="4">211/11P</strain>
    </source>
</reference>
<feature type="compositionally biased region" description="Low complexity" evidence="2">
    <location>
        <begin position="1179"/>
        <end position="1204"/>
    </location>
</feature>
<feature type="compositionally biased region" description="Low complexity" evidence="2">
    <location>
        <begin position="1017"/>
        <end position="1034"/>
    </location>
</feature>
<feature type="compositionally biased region" description="Low complexity" evidence="2">
    <location>
        <begin position="77"/>
        <end position="100"/>
    </location>
</feature>
<name>A0A9D4YSI1_CHLVU</name>
<feature type="region of interest" description="Disordered" evidence="2">
    <location>
        <begin position="672"/>
        <end position="770"/>
    </location>
</feature>
<dbReference type="Proteomes" id="UP001055712">
    <property type="component" value="Unassembled WGS sequence"/>
</dbReference>
<reference evidence="4" key="2">
    <citation type="submission" date="2020-11" db="EMBL/GenBank/DDBJ databases">
        <authorList>
            <person name="Cecchin M."/>
            <person name="Marcolungo L."/>
            <person name="Rossato M."/>
            <person name="Girolomoni L."/>
            <person name="Cosentino E."/>
            <person name="Cuine S."/>
            <person name="Li-Beisson Y."/>
            <person name="Delledonne M."/>
            <person name="Ballottari M."/>
        </authorList>
    </citation>
    <scope>NUCLEOTIDE SEQUENCE</scope>
    <source>
        <strain evidence="4">211/11P</strain>
        <tissue evidence="4">Whole cell</tissue>
    </source>
</reference>
<feature type="region of interest" description="Disordered" evidence="2">
    <location>
        <begin position="1341"/>
        <end position="1376"/>
    </location>
</feature>
<dbReference type="PANTHER" id="PTHR12048">
    <property type="entry name" value="CCAAT-BINDING FACTOR-RELATED"/>
    <property type="match status" value="1"/>
</dbReference>
<dbReference type="EMBL" id="SIDB01000014">
    <property type="protein sequence ID" value="KAI3423892.1"/>
    <property type="molecule type" value="Genomic_DNA"/>
</dbReference>
<proteinExistence type="inferred from homology"/>
<accession>A0A9D4YSI1</accession>
<dbReference type="PANTHER" id="PTHR12048:SF0">
    <property type="entry name" value="CCAAT_ENHANCER-BINDING PROTEIN ZETA"/>
    <property type="match status" value="1"/>
</dbReference>
<evidence type="ECO:0000313" key="4">
    <source>
        <dbReference type="EMBL" id="KAI3423892.1"/>
    </source>
</evidence>
<feature type="compositionally biased region" description="Acidic residues" evidence="2">
    <location>
        <begin position="956"/>
        <end position="982"/>
    </location>
</feature>
<dbReference type="Pfam" id="PF03914">
    <property type="entry name" value="CBF"/>
    <property type="match status" value="1"/>
</dbReference>
<feature type="region of interest" description="Disordered" evidence="2">
    <location>
        <begin position="1148"/>
        <end position="1223"/>
    </location>
</feature>
<protein>
    <recommendedName>
        <fullName evidence="3">CCAAT-binding factor domain-containing protein</fullName>
    </recommendedName>
</protein>
<feature type="region of interest" description="Disordered" evidence="2">
    <location>
        <begin position="944"/>
        <end position="1134"/>
    </location>
</feature>
<feature type="compositionally biased region" description="Basic and acidic residues" evidence="2">
    <location>
        <begin position="61"/>
        <end position="76"/>
    </location>
</feature>
<evidence type="ECO:0000313" key="5">
    <source>
        <dbReference type="Proteomes" id="UP001055712"/>
    </source>
</evidence>
<dbReference type="GO" id="GO:0005634">
    <property type="term" value="C:nucleus"/>
    <property type="evidence" value="ECO:0007669"/>
    <property type="project" value="UniProtKB-ARBA"/>
</dbReference>
<feature type="compositionally biased region" description="Basic residues" evidence="2">
    <location>
        <begin position="49"/>
        <end position="60"/>
    </location>
</feature>
<dbReference type="InterPro" id="IPR005612">
    <property type="entry name" value="CCAAT-binding_factor"/>
</dbReference>
<dbReference type="SUPFAM" id="SSF48371">
    <property type="entry name" value="ARM repeat"/>
    <property type="match status" value="1"/>
</dbReference>
<feature type="compositionally biased region" description="Acidic residues" evidence="2">
    <location>
        <begin position="1040"/>
        <end position="1049"/>
    </location>
</feature>
<organism evidence="4 5">
    <name type="scientific">Chlorella vulgaris</name>
    <name type="common">Green alga</name>
    <dbReference type="NCBI Taxonomy" id="3077"/>
    <lineage>
        <taxon>Eukaryota</taxon>
        <taxon>Viridiplantae</taxon>
        <taxon>Chlorophyta</taxon>
        <taxon>core chlorophytes</taxon>
        <taxon>Trebouxiophyceae</taxon>
        <taxon>Chlorellales</taxon>
        <taxon>Chlorellaceae</taxon>
        <taxon>Chlorella clade</taxon>
        <taxon>Chlorella</taxon>
    </lineage>
</organism>
<gene>
    <name evidence="4" type="ORF">D9Q98_009726</name>
</gene>
<feature type="domain" description="CCAAT-binding factor" evidence="3">
    <location>
        <begin position="562"/>
        <end position="842"/>
    </location>
</feature>
<evidence type="ECO:0000256" key="2">
    <source>
        <dbReference type="SAM" id="MobiDB-lite"/>
    </source>
</evidence>
<feature type="compositionally biased region" description="Basic and acidic residues" evidence="2">
    <location>
        <begin position="1341"/>
        <end position="1352"/>
    </location>
</feature>
<feature type="compositionally biased region" description="Low complexity" evidence="2">
    <location>
        <begin position="707"/>
        <end position="721"/>
    </location>
</feature>
<feature type="region of interest" description="Disordered" evidence="2">
    <location>
        <begin position="1237"/>
        <end position="1305"/>
    </location>
</feature>
<feature type="compositionally biased region" description="Acidic residues" evidence="2">
    <location>
        <begin position="729"/>
        <end position="753"/>
    </location>
</feature>
<evidence type="ECO:0000256" key="1">
    <source>
        <dbReference type="ARBA" id="ARBA00007797"/>
    </source>
</evidence>